<dbReference type="InterPro" id="IPR045179">
    <property type="entry name" value="YgfZ/GcvT"/>
</dbReference>
<proteinExistence type="predicted"/>
<dbReference type="NCBIfam" id="NF007110">
    <property type="entry name" value="PRK09559.1"/>
    <property type="match status" value="1"/>
</dbReference>
<protein>
    <submittedName>
        <fullName evidence="2">tRNA-modifying protein YgfZ</fullName>
    </submittedName>
</protein>
<dbReference type="InterPro" id="IPR048451">
    <property type="entry name" value="YgfZ_barrel"/>
</dbReference>
<dbReference type="Proteomes" id="UP000634667">
    <property type="component" value="Unassembled WGS sequence"/>
</dbReference>
<organism evidence="2 3">
    <name type="scientific">Alishewanella tabrizica</name>
    <dbReference type="NCBI Taxonomy" id="671278"/>
    <lineage>
        <taxon>Bacteria</taxon>
        <taxon>Pseudomonadati</taxon>
        <taxon>Pseudomonadota</taxon>
        <taxon>Gammaproteobacteria</taxon>
        <taxon>Alteromonadales</taxon>
        <taxon>Alteromonadaceae</taxon>
        <taxon>Alishewanella</taxon>
    </lineage>
</organism>
<feature type="domain" description="tRNA-modifying protein YgfZ-like beta-barrel" evidence="1">
    <location>
        <begin position="241"/>
        <end position="306"/>
    </location>
</feature>
<dbReference type="PANTHER" id="PTHR22602:SF0">
    <property type="entry name" value="TRANSFERASE CAF17, MITOCHONDRIAL-RELATED"/>
    <property type="match status" value="1"/>
</dbReference>
<dbReference type="PANTHER" id="PTHR22602">
    <property type="entry name" value="TRANSFERASE CAF17, MITOCHONDRIAL-RELATED"/>
    <property type="match status" value="1"/>
</dbReference>
<evidence type="ECO:0000313" key="3">
    <source>
        <dbReference type="Proteomes" id="UP000634667"/>
    </source>
</evidence>
<dbReference type="Gene3D" id="2.40.30.160">
    <property type="match status" value="1"/>
</dbReference>
<dbReference type="NCBIfam" id="TIGR03317">
    <property type="entry name" value="ygfZ_signature"/>
    <property type="match status" value="1"/>
</dbReference>
<gene>
    <name evidence="2" type="ORF">GCM10008111_21570</name>
</gene>
<sequence>MQTTWLSAEQYAQLSSQVQGAFISPLPAFQVLNISGPDRVKYLQGQSTCDLTQLTSDSFLRGAHCDAKGKMWSIFHVFQQADTLQIIAFRDELNASTLQWQKFGVFSKVTFERSAHHAVFGIGGEGAEQLIEKMGFTPPQANGELRRLHDATLLRLEKDHYLLVTSASEAQQLMQNNLPLAASTLWLKQHILQGFSYLEQPLIGELVPQMLNLQAVDAISFTKGCYVGQETVARLKYRGGNKRAAYILHADTVECPVAGSDIELQLENNWRRVGQVVNAVNINNQLWLIALLPNDITPADALRLKSEQPIVLQQLPLPYSLN</sequence>
<name>A0ABQ2WSE0_9ALTE</name>
<dbReference type="RefSeq" id="WP_189483222.1">
    <property type="nucleotide sequence ID" value="NZ_BMYR01000008.1"/>
</dbReference>
<dbReference type="SUPFAM" id="SSF103025">
    <property type="entry name" value="Folate-binding domain"/>
    <property type="match status" value="1"/>
</dbReference>
<dbReference type="InterPro" id="IPR017703">
    <property type="entry name" value="YgfZ/GCV_T_CS"/>
</dbReference>
<dbReference type="EMBL" id="BMYR01000008">
    <property type="protein sequence ID" value="GGW65203.1"/>
    <property type="molecule type" value="Genomic_DNA"/>
</dbReference>
<evidence type="ECO:0000313" key="2">
    <source>
        <dbReference type="EMBL" id="GGW65203.1"/>
    </source>
</evidence>
<dbReference type="InterPro" id="IPR029043">
    <property type="entry name" value="GcvT/YgfZ_C"/>
</dbReference>
<accession>A0ABQ2WSE0</accession>
<evidence type="ECO:0000259" key="1">
    <source>
        <dbReference type="Pfam" id="PF21130"/>
    </source>
</evidence>
<comment type="caution">
    <text evidence="2">The sequence shown here is derived from an EMBL/GenBank/DDBJ whole genome shotgun (WGS) entry which is preliminary data.</text>
</comment>
<dbReference type="Pfam" id="PF21130">
    <property type="entry name" value="YgfZ_barrel"/>
    <property type="match status" value="1"/>
</dbReference>
<dbReference type="SUPFAM" id="SSF101790">
    <property type="entry name" value="Aminomethyltransferase beta-barrel domain"/>
    <property type="match status" value="1"/>
</dbReference>
<keyword evidence="3" id="KW-1185">Reference proteome</keyword>
<dbReference type="Gene3D" id="3.30.70.1630">
    <property type="match status" value="1"/>
</dbReference>
<dbReference type="Gene3D" id="3.30.70.1400">
    <property type="entry name" value="Aminomethyltransferase beta-barrel domains"/>
    <property type="match status" value="1"/>
</dbReference>
<reference evidence="3" key="1">
    <citation type="journal article" date="2019" name="Int. J. Syst. Evol. Microbiol.">
        <title>The Global Catalogue of Microorganisms (GCM) 10K type strain sequencing project: providing services to taxonomists for standard genome sequencing and annotation.</title>
        <authorList>
            <consortium name="The Broad Institute Genomics Platform"/>
            <consortium name="The Broad Institute Genome Sequencing Center for Infectious Disease"/>
            <person name="Wu L."/>
            <person name="Ma J."/>
        </authorList>
    </citation>
    <scope>NUCLEOTIDE SEQUENCE [LARGE SCALE GENOMIC DNA]</scope>
    <source>
        <strain evidence="3">KCTC 23723</strain>
    </source>
</reference>